<gene>
    <name evidence="3" type="ORF">J2Z43_001218</name>
</gene>
<feature type="transmembrane region" description="Helical" evidence="1">
    <location>
        <begin position="127"/>
        <end position="147"/>
    </location>
</feature>
<dbReference type="InterPro" id="IPR006976">
    <property type="entry name" value="VanZ-like"/>
</dbReference>
<dbReference type="EMBL" id="JAGGJX010000001">
    <property type="protein sequence ID" value="MBP1854828.1"/>
    <property type="molecule type" value="Genomic_DNA"/>
</dbReference>
<keyword evidence="1" id="KW-0472">Membrane</keyword>
<accession>A0ABS4EA90</accession>
<dbReference type="NCBIfam" id="NF037970">
    <property type="entry name" value="vanZ_1"/>
    <property type="match status" value="1"/>
</dbReference>
<evidence type="ECO:0000259" key="2">
    <source>
        <dbReference type="Pfam" id="PF04892"/>
    </source>
</evidence>
<sequence length="160" mass="17932">MKKKRIIMIVLVVAWMGLIFKFSSEPGNISTHKSDSVIKAIQGISKNTLSNEKKKTGFGYTVSIRKTAHVCSYLILSILIFTASTYITKSQLKSYRNAFIISFIYAVSDEVHQFFIPGRTATVRDVFIDMFGVVLGMCIVAIVLSIYKHKSNKKIGQRGV</sequence>
<keyword evidence="1" id="KW-0812">Transmembrane</keyword>
<proteinExistence type="predicted"/>
<name>A0ABS4EA90_9FIRM</name>
<dbReference type="Proteomes" id="UP000767291">
    <property type="component" value="Unassembled WGS sequence"/>
</dbReference>
<keyword evidence="1" id="KW-1133">Transmembrane helix</keyword>
<dbReference type="InterPro" id="IPR016747">
    <property type="entry name" value="Phosphotransbutyrylase"/>
</dbReference>
<dbReference type="Pfam" id="PF04892">
    <property type="entry name" value="VanZ"/>
    <property type="match status" value="1"/>
</dbReference>
<organism evidence="3 4">
    <name type="scientific">Metaclostridioides mangenotii</name>
    <dbReference type="NCBI Taxonomy" id="1540"/>
    <lineage>
        <taxon>Bacteria</taxon>
        <taxon>Bacillati</taxon>
        <taxon>Bacillota</taxon>
        <taxon>Clostridia</taxon>
        <taxon>Peptostreptococcales</taxon>
        <taxon>Peptostreptococcaceae</taxon>
        <taxon>Metaclostridioides</taxon>
    </lineage>
</organism>
<dbReference type="RefSeq" id="WP_209456271.1">
    <property type="nucleotide sequence ID" value="NZ_BAAACS010000013.1"/>
</dbReference>
<evidence type="ECO:0000313" key="4">
    <source>
        <dbReference type="Proteomes" id="UP000767291"/>
    </source>
</evidence>
<evidence type="ECO:0000256" key="1">
    <source>
        <dbReference type="SAM" id="Phobius"/>
    </source>
</evidence>
<feature type="domain" description="VanZ-like" evidence="2">
    <location>
        <begin position="9"/>
        <end position="142"/>
    </location>
</feature>
<protein>
    <submittedName>
        <fullName evidence="3">VanZ family protein</fullName>
    </submittedName>
</protein>
<evidence type="ECO:0000313" key="3">
    <source>
        <dbReference type="EMBL" id="MBP1854828.1"/>
    </source>
</evidence>
<comment type="caution">
    <text evidence="3">The sequence shown here is derived from an EMBL/GenBank/DDBJ whole genome shotgun (WGS) entry which is preliminary data.</text>
</comment>
<feature type="transmembrane region" description="Helical" evidence="1">
    <location>
        <begin position="67"/>
        <end position="86"/>
    </location>
</feature>
<dbReference type="PIRSF" id="PIRSF019083">
    <property type="entry name" value="UCP019083_VanZ"/>
    <property type="match status" value="1"/>
</dbReference>
<reference evidence="3 4" key="1">
    <citation type="submission" date="2021-03" db="EMBL/GenBank/DDBJ databases">
        <title>Genomic Encyclopedia of Type Strains, Phase IV (KMG-IV): sequencing the most valuable type-strain genomes for metagenomic binning, comparative biology and taxonomic classification.</title>
        <authorList>
            <person name="Goeker M."/>
        </authorList>
    </citation>
    <scope>NUCLEOTIDE SEQUENCE [LARGE SCALE GENOMIC DNA]</scope>
    <source>
        <strain evidence="3 4">DSM 1289</strain>
    </source>
</reference>
<feature type="transmembrane region" description="Helical" evidence="1">
    <location>
        <begin position="98"/>
        <end position="115"/>
    </location>
</feature>
<keyword evidence="4" id="KW-1185">Reference proteome</keyword>